<evidence type="ECO:0000256" key="1">
    <source>
        <dbReference type="SAM" id="SignalP"/>
    </source>
</evidence>
<dbReference type="EMBL" id="MJIC01000015">
    <property type="protein sequence ID" value="OFI33438.1"/>
    <property type="molecule type" value="Genomic_DNA"/>
</dbReference>
<dbReference type="AlphaFoldDB" id="A0A1E8FCX1"/>
<dbReference type="STRING" id="1856405.BFC17_04045"/>
<dbReference type="Proteomes" id="UP000176037">
    <property type="component" value="Unassembled WGS sequence"/>
</dbReference>
<sequence>MNWLRLLVVMVAMVGCPAVSTVLHNDNAAKVHAVDLQDSIVDLSAGDSSVLSDDIDDDVDSYLPATVTILNIEFYHGVFSYHSRAVSSTYGYRNIRAPPSVS</sequence>
<gene>
    <name evidence="2" type="ORF">BFC17_04045</name>
</gene>
<keyword evidence="1" id="KW-0732">Signal</keyword>
<dbReference type="OrthoDB" id="9983765at2"/>
<dbReference type="PROSITE" id="PS51257">
    <property type="entry name" value="PROKAR_LIPOPROTEIN"/>
    <property type="match status" value="1"/>
</dbReference>
<protein>
    <submittedName>
        <fullName evidence="2">Uncharacterized protein</fullName>
    </submittedName>
</protein>
<evidence type="ECO:0000313" key="2">
    <source>
        <dbReference type="EMBL" id="OFI33438.1"/>
    </source>
</evidence>
<dbReference type="RefSeq" id="WP_070177814.1">
    <property type="nucleotide sequence ID" value="NZ_BMJR01000002.1"/>
</dbReference>
<keyword evidence="3" id="KW-1185">Reference proteome</keyword>
<comment type="caution">
    <text evidence="2">The sequence shown here is derived from an EMBL/GenBank/DDBJ whole genome shotgun (WGS) entry which is preliminary data.</text>
</comment>
<reference evidence="2 3" key="1">
    <citation type="submission" date="2016-09" db="EMBL/GenBank/DDBJ databases">
        <title>Alteromonas lipolytica, a new species isolated from sea water.</title>
        <authorList>
            <person name="Wu Y.-H."/>
            <person name="Cheng H."/>
            <person name="Xu X.-W."/>
        </authorList>
    </citation>
    <scope>NUCLEOTIDE SEQUENCE [LARGE SCALE GENOMIC DNA]</scope>
    <source>
        <strain evidence="2 3">JW12</strain>
    </source>
</reference>
<name>A0A1E8FCX1_9ALTE</name>
<proteinExistence type="predicted"/>
<feature type="chain" id="PRO_5009214025" evidence="1">
    <location>
        <begin position="21"/>
        <end position="102"/>
    </location>
</feature>
<evidence type="ECO:0000313" key="3">
    <source>
        <dbReference type="Proteomes" id="UP000176037"/>
    </source>
</evidence>
<feature type="signal peptide" evidence="1">
    <location>
        <begin position="1"/>
        <end position="20"/>
    </location>
</feature>
<accession>A0A1E8FCX1</accession>
<organism evidence="2 3">
    <name type="scientific">Alteromonas lipolytica</name>
    <dbReference type="NCBI Taxonomy" id="1856405"/>
    <lineage>
        <taxon>Bacteria</taxon>
        <taxon>Pseudomonadati</taxon>
        <taxon>Pseudomonadota</taxon>
        <taxon>Gammaproteobacteria</taxon>
        <taxon>Alteromonadales</taxon>
        <taxon>Alteromonadaceae</taxon>
        <taxon>Alteromonas/Salinimonas group</taxon>
        <taxon>Alteromonas</taxon>
    </lineage>
</organism>